<organism evidence="7">
    <name type="scientific">Methyloraptor flagellatus</name>
    <dbReference type="NCBI Taxonomy" id="3162530"/>
    <lineage>
        <taxon>Bacteria</taxon>
        <taxon>Pseudomonadati</taxon>
        <taxon>Pseudomonadota</taxon>
        <taxon>Alphaproteobacteria</taxon>
        <taxon>Hyphomicrobiales</taxon>
        <taxon>Ancalomicrobiaceae</taxon>
        <taxon>Methyloraptor</taxon>
    </lineage>
</organism>
<comment type="subunit">
    <text evidence="3 6">Homotrimer; associates with NifD.</text>
</comment>
<dbReference type="RefSeq" id="WP_407051853.1">
    <property type="nucleotide sequence ID" value="NZ_CP158568.1"/>
</dbReference>
<dbReference type="HAMAP" id="MF_00529">
    <property type="entry name" value="NifW"/>
    <property type="match status" value="1"/>
</dbReference>
<dbReference type="GO" id="GO:0009399">
    <property type="term" value="P:nitrogen fixation"/>
    <property type="evidence" value="ECO:0007669"/>
    <property type="project" value="UniProtKB-UniRule"/>
</dbReference>
<comment type="function">
    <text evidence="1 6">May protect the nitrogenase Fe-Mo protein from oxidative damage.</text>
</comment>
<dbReference type="EMBL" id="CP158568">
    <property type="protein sequence ID" value="XBY46762.1"/>
    <property type="molecule type" value="Genomic_DNA"/>
</dbReference>
<dbReference type="Pfam" id="PF03206">
    <property type="entry name" value="NifW"/>
    <property type="match status" value="1"/>
</dbReference>
<evidence type="ECO:0000256" key="5">
    <source>
        <dbReference type="ARBA" id="ARBA00023231"/>
    </source>
</evidence>
<protein>
    <recommendedName>
        <fullName evidence="4 6">Nitrogenase-stabilizing/protective protein NifW</fullName>
    </recommendedName>
</protein>
<sequence length="126" mass="14069">MSCSLDDKPIDVADILNRLKKLSAAEEFFVTLGVSFDPKILSVARLHIMKRMGEYLKTEDFDGLPDSIVAARAKATLQRAYTDFENSSPLRQRVFQVLKDHDPDRPVPPKTAFVALDDILAPLPKG</sequence>
<evidence type="ECO:0000256" key="6">
    <source>
        <dbReference type="HAMAP-Rule" id="MF_00529"/>
    </source>
</evidence>
<evidence type="ECO:0000256" key="4">
    <source>
        <dbReference type="ARBA" id="ARBA00016274"/>
    </source>
</evidence>
<dbReference type="KEGG" id="mflg:ABS361_11400"/>
<dbReference type="PIRSF" id="PIRSF005790">
    <property type="entry name" value="NifW"/>
    <property type="match status" value="1"/>
</dbReference>
<evidence type="ECO:0000256" key="1">
    <source>
        <dbReference type="ARBA" id="ARBA00002247"/>
    </source>
</evidence>
<dbReference type="NCBIfam" id="NF002009">
    <property type="entry name" value="PRK00810.1"/>
    <property type="match status" value="1"/>
</dbReference>
<reference evidence="7" key="1">
    <citation type="submission" date="2024-06" db="EMBL/GenBank/DDBJ databases">
        <title>Methylostella associata gen. nov., sp. nov., a novel Ancalomicrobiaceae-affiliated facultatively methylotrophic bacteria that feed on methanotrophs of the genus Methylococcus.</title>
        <authorList>
            <person name="Saltykova V."/>
            <person name="Danilova O.V."/>
            <person name="Oshkin I.Y."/>
            <person name="Belova S.E."/>
            <person name="Pimenov N.V."/>
            <person name="Dedysh S.N."/>
        </authorList>
    </citation>
    <scope>NUCLEOTIDE SEQUENCE</scope>
    <source>
        <strain evidence="7">S20</strain>
    </source>
</reference>
<proteinExistence type="inferred from homology"/>
<gene>
    <name evidence="6 7" type="primary">nifW</name>
    <name evidence="7" type="ORF">ABS361_11400</name>
</gene>
<keyword evidence="5 6" id="KW-0535">Nitrogen fixation</keyword>
<evidence type="ECO:0000256" key="2">
    <source>
        <dbReference type="ARBA" id="ARBA00008351"/>
    </source>
</evidence>
<evidence type="ECO:0000313" key="7">
    <source>
        <dbReference type="EMBL" id="XBY46762.1"/>
    </source>
</evidence>
<evidence type="ECO:0000256" key="3">
    <source>
        <dbReference type="ARBA" id="ARBA00011284"/>
    </source>
</evidence>
<name>A0AAU7XG92_9HYPH</name>
<dbReference type="AlphaFoldDB" id="A0AAU7XG92"/>
<dbReference type="InterPro" id="IPR004893">
    <property type="entry name" value="NifW"/>
</dbReference>
<comment type="similarity">
    <text evidence="2 6">Belongs to the NifW family.</text>
</comment>
<accession>A0AAU7XG92</accession>